<reference evidence="1" key="1">
    <citation type="submission" date="2021-06" db="EMBL/GenBank/DDBJ databases">
        <authorList>
            <person name="Kallberg Y."/>
            <person name="Tangrot J."/>
            <person name="Rosling A."/>
        </authorList>
    </citation>
    <scope>NUCLEOTIDE SEQUENCE</scope>
    <source>
        <strain evidence="1">FL130A</strain>
    </source>
</reference>
<dbReference type="AlphaFoldDB" id="A0A9N8VVQ0"/>
<dbReference type="EMBL" id="CAJVPS010000201">
    <property type="protein sequence ID" value="CAG8464309.1"/>
    <property type="molecule type" value="Genomic_DNA"/>
</dbReference>
<organism evidence="1 2">
    <name type="scientific">Ambispora leptoticha</name>
    <dbReference type="NCBI Taxonomy" id="144679"/>
    <lineage>
        <taxon>Eukaryota</taxon>
        <taxon>Fungi</taxon>
        <taxon>Fungi incertae sedis</taxon>
        <taxon>Mucoromycota</taxon>
        <taxon>Glomeromycotina</taxon>
        <taxon>Glomeromycetes</taxon>
        <taxon>Archaeosporales</taxon>
        <taxon>Ambisporaceae</taxon>
        <taxon>Ambispora</taxon>
    </lineage>
</organism>
<protein>
    <submittedName>
        <fullName evidence="1">2727_t:CDS:1</fullName>
    </submittedName>
</protein>
<comment type="caution">
    <text evidence="1">The sequence shown here is derived from an EMBL/GenBank/DDBJ whole genome shotgun (WGS) entry which is preliminary data.</text>
</comment>
<sequence>MSEEEIQALAELLHSFVIRSQPCENFINELCEIYLKKGEDLKAIENSYFILKRFIREKLDNGVVEIPENLTITRNQITFVKVVSIIWKKLSFKQKSVYGKIRKNIEIKVKENYPNWKPNQYRIKATLKTKQGRGICVS</sequence>
<proteinExistence type="predicted"/>
<evidence type="ECO:0000313" key="1">
    <source>
        <dbReference type="EMBL" id="CAG8464309.1"/>
    </source>
</evidence>
<dbReference type="SUPFAM" id="SSF47095">
    <property type="entry name" value="HMG-box"/>
    <property type="match status" value="1"/>
</dbReference>
<dbReference type="Proteomes" id="UP000789508">
    <property type="component" value="Unassembled WGS sequence"/>
</dbReference>
<gene>
    <name evidence="1" type="ORF">ALEPTO_LOCUS1698</name>
</gene>
<accession>A0A9N8VVQ0</accession>
<evidence type="ECO:0000313" key="2">
    <source>
        <dbReference type="Proteomes" id="UP000789508"/>
    </source>
</evidence>
<dbReference type="InterPro" id="IPR036910">
    <property type="entry name" value="HMG_box_dom_sf"/>
</dbReference>
<keyword evidence="2" id="KW-1185">Reference proteome</keyword>
<name>A0A9N8VVQ0_9GLOM</name>